<evidence type="ECO:0000256" key="1">
    <source>
        <dbReference type="ARBA" id="ARBA00022605"/>
    </source>
</evidence>
<dbReference type="RefSeq" id="WP_186907525.1">
    <property type="nucleotide sequence ID" value="NZ_JACOPP010000008.1"/>
</dbReference>
<evidence type="ECO:0000313" key="9">
    <source>
        <dbReference type="Proteomes" id="UP000661435"/>
    </source>
</evidence>
<feature type="binding site" evidence="7">
    <location>
        <position position="116"/>
    </location>
    <ligand>
        <name>ATP</name>
        <dbReference type="ChEBI" id="CHEBI:30616"/>
    </ligand>
</feature>
<keyword evidence="1 7" id="KW-0028">Amino-acid biosynthesis</keyword>
<keyword evidence="4 7" id="KW-0418">Kinase</keyword>
<reference evidence="8" key="1">
    <citation type="submission" date="2020-08" db="EMBL/GenBank/DDBJ databases">
        <title>Genome public.</title>
        <authorList>
            <person name="Liu C."/>
            <person name="Sun Q."/>
        </authorList>
    </citation>
    <scope>NUCLEOTIDE SEQUENCE</scope>
    <source>
        <strain evidence="8">NSJ-51</strain>
    </source>
</reference>
<dbReference type="GO" id="GO:0004765">
    <property type="term" value="F:shikimate kinase activity"/>
    <property type="evidence" value="ECO:0007669"/>
    <property type="project" value="UniProtKB-UniRule"/>
</dbReference>
<comment type="subcellular location">
    <subcellularLocation>
        <location evidence="7">Cytoplasm</location>
    </subcellularLocation>
</comment>
<dbReference type="GO" id="GO:0005829">
    <property type="term" value="C:cytosol"/>
    <property type="evidence" value="ECO:0007669"/>
    <property type="project" value="TreeGrafter"/>
</dbReference>
<dbReference type="GO" id="GO:0005524">
    <property type="term" value="F:ATP binding"/>
    <property type="evidence" value="ECO:0007669"/>
    <property type="project" value="UniProtKB-UniRule"/>
</dbReference>
<dbReference type="PRINTS" id="PR01100">
    <property type="entry name" value="SHIKIMTKNASE"/>
</dbReference>
<dbReference type="GO" id="GO:0008652">
    <property type="term" value="P:amino acid biosynthetic process"/>
    <property type="evidence" value="ECO:0007669"/>
    <property type="project" value="UniProtKB-KW"/>
</dbReference>
<feature type="binding site" evidence="7">
    <location>
        <position position="15"/>
    </location>
    <ligand>
        <name>Mg(2+)</name>
        <dbReference type="ChEBI" id="CHEBI:18420"/>
    </ligand>
</feature>
<feature type="binding site" evidence="7">
    <location>
        <position position="33"/>
    </location>
    <ligand>
        <name>substrate</name>
    </ligand>
</feature>
<keyword evidence="3 7" id="KW-0547">Nucleotide-binding</keyword>
<evidence type="ECO:0000256" key="7">
    <source>
        <dbReference type="HAMAP-Rule" id="MF_00109"/>
    </source>
</evidence>
<protein>
    <recommendedName>
        <fullName evidence="7">Shikimate kinase</fullName>
        <shortName evidence="7">SK</shortName>
        <ecNumber evidence="7">2.7.1.71</ecNumber>
    </recommendedName>
</protein>
<evidence type="ECO:0000256" key="4">
    <source>
        <dbReference type="ARBA" id="ARBA00022777"/>
    </source>
</evidence>
<evidence type="ECO:0000256" key="2">
    <source>
        <dbReference type="ARBA" id="ARBA00022679"/>
    </source>
</evidence>
<comment type="caution">
    <text evidence="7">Lacks conserved residue(s) required for the propagation of feature annotation.</text>
</comment>
<dbReference type="PANTHER" id="PTHR21087:SF16">
    <property type="entry name" value="SHIKIMATE KINASE 1, CHLOROPLASTIC"/>
    <property type="match status" value="1"/>
</dbReference>
<feature type="binding site" evidence="7">
    <location>
        <position position="57"/>
    </location>
    <ligand>
        <name>substrate</name>
    </ligand>
</feature>
<dbReference type="GO" id="GO:0000287">
    <property type="term" value="F:magnesium ion binding"/>
    <property type="evidence" value="ECO:0007669"/>
    <property type="project" value="UniProtKB-UniRule"/>
</dbReference>
<dbReference type="PANTHER" id="PTHR21087">
    <property type="entry name" value="SHIKIMATE KINASE"/>
    <property type="match status" value="1"/>
</dbReference>
<evidence type="ECO:0000256" key="3">
    <source>
        <dbReference type="ARBA" id="ARBA00022741"/>
    </source>
</evidence>
<keyword evidence="7" id="KW-0963">Cytoplasm</keyword>
<keyword evidence="7" id="KW-0479">Metal-binding</keyword>
<gene>
    <name evidence="7" type="primary">aroK</name>
    <name evidence="8" type="ORF">H8S57_07805</name>
</gene>
<evidence type="ECO:0000256" key="5">
    <source>
        <dbReference type="ARBA" id="ARBA00022840"/>
    </source>
</evidence>
<dbReference type="CDD" id="cd00464">
    <property type="entry name" value="SK"/>
    <property type="match status" value="1"/>
</dbReference>
<dbReference type="InterPro" id="IPR000623">
    <property type="entry name" value="Shikimate_kinase/TSH1"/>
</dbReference>
<dbReference type="EMBL" id="JACOPP010000008">
    <property type="protein sequence ID" value="MBC5733633.1"/>
    <property type="molecule type" value="Genomic_DNA"/>
</dbReference>
<dbReference type="Gene3D" id="3.40.50.300">
    <property type="entry name" value="P-loop containing nucleotide triphosphate hydrolases"/>
    <property type="match status" value="1"/>
</dbReference>
<dbReference type="AlphaFoldDB" id="A0A8J6J4H2"/>
<comment type="subunit">
    <text evidence="7">Monomer.</text>
</comment>
<keyword evidence="5 7" id="KW-0067">ATP-binding</keyword>
<dbReference type="GO" id="GO:0009423">
    <property type="term" value="P:chorismate biosynthetic process"/>
    <property type="evidence" value="ECO:0007669"/>
    <property type="project" value="UniProtKB-UniRule"/>
</dbReference>
<dbReference type="GO" id="GO:0009073">
    <property type="term" value="P:aromatic amino acid family biosynthetic process"/>
    <property type="evidence" value="ECO:0007669"/>
    <property type="project" value="UniProtKB-KW"/>
</dbReference>
<dbReference type="InterPro" id="IPR031322">
    <property type="entry name" value="Shikimate/glucono_kinase"/>
</dbReference>
<keyword evidence="6 7" id="KW-0057">Aromatic amino acid biosynthesis</keyword>
<keyword evidence="9" id="KW-1185">Reference proteome</keyword>
<comment type="similarity">
    <text evidence="7">Belongs to the shikimate kinase family.</text>
</comment>
<dbReference type="InterPro" id="IPR027417">
    <property type="entry name" value="P-loop_NTPase"/>
</dbReference>
<accession>A0A8J6J4H2</accession>
<dbReference type="Proteomes" id="UP000661435">
    <property type="component" value="Unassembled WGS sequence"/>
</dbReference>
<comment type="function">
    <text evidence="7">Catalyzes the specific phosphorylation of the 3-hydroxyl group of shikimic acid using ATP as a cosubstrate.</text>
</comment>
<comment type="cofactor">
    <cofactor evidence="7">
        <name>Mg(2+)</name>
        <dbReference type="ChEBI" id="CHEBI:18420"/>
    </cofactor>
    <text evidence="7">Binds 1 Mg(2+) ion per subunit.</text>
</comment>
<dbReference type="EC" id="2.7.1.71" evidence="7"/>
<keyword evidence="2 7" id="KW-0808">Transferase</keyword>
<dbReference type="HAMAP" id="MF_00109">
    <property type="entry name" value="Shikimate_kinase"/>
    <property type="match status" value="1"/>
</dbReference>
<sequence length="164" mass="18051">MKNVVLIGMMGCGKSSVGRVLAQRLGMGFADTDQCIEAALGRSIPEIFATEGEAFFRDWELGVAEELARKENLVIACGGGLPTRPDAIASLKYSGTVIFLDRDGEDIYDHVSMDHRPLGQAGREAFLERCRQREPVYRQWAEHIIPSRATAQETAQAVLEALQL</sequence>
<evidence type="ECO:0000313" key="8">
    <source>
        <dbReference type="EMBL" id="MBC5733633.1"/>
    </source>
</evidence>
<comment type="caution">
    <text evidence="8">The sequence shown here is derived from an EMBL/GenBank/DDBJ whole genome shotgun (WGS) entry which is preliminary data.</text>
</comment>
<dbReference type="Pfam" id="PF01202">
    <property type="entry name" value="SKI"/>
    <property type="match status" value="1"/>
</dbReference>
<proteinExistence type="inferred from homology"/>
<feature type="binding site" evidence="7">
    <location>
        <position position="79"/>
    </location>
    <ligand>
        <name>substrate</name>
    </ligand>
</feature>
<name>A0A8J6J4H2_9FIRM</name>
<keyword evidence="7" id="KW-0460">Magnesium</keyword>
<feature type="binding site" evidence="7">
    <location>
        <begin position="11"/>
        <end position="16"/>
    </location>
    <ligand>
        <name>ATP</name>
        <dbReference type="ChEBI" id="CHEBI:30616"/>
    </ligand>
</feature>
<comment type="pathway">
    <text evidence="7">Metabolic intermediate biosynthesis; chorismate biosynthesis; chorismate from D-erythrose 4-phosphate and phosphoenolpyruvate: step 5/7.</text>
</comment>
<evidence type="ECO:0000256" key="6">
    <source>
        <dbReference type="ARBA" id="ARBA00023141"/>
    </source>
</evidence>
<comment type="catalytic activity">
    <reaction evidence="7">
        <text>shikimate + ATP = 3-phosphoshikimate + ADP + H(+)</text>
        <dbReference type="Rhea" id="RHEA:13121"/>
        <dbReference type="ChEBI" id="CHEBI:15378"/>
        <dbReference type="ChEBI" id="CHEBI:30616"/>
        <dbReference type="ChEBI" id="CHEBI:36208"/>
        <dbReference type="ChEBI" id="CHEBI:145989"/>
        <dbReference type="ChEBI" id="CHEBI:456216"/>
        <dbReference type="EC" id="2.7.1.71"/>
    </reaction>
</comment>
<dbReference type="SUPFAM" id="SSF52540">
    <property type="entry name" value="P-loop containing nucleoside triphosphate hydrolases"/>
    <property type="match status" value="1"/>
</dbReference>
<dbReference type="UniPathway" id="UPA00053">
    <property type="reaction ID" value="UER00088"/>
</dbReference>
<feature type="binding site" evidence="7">
    <location>
        <position position="133"/>
    </location>
    <ligand>
        <name>substrate</name>
    </ligand>
</feature>
<organism evidence="8 9">
    <name type="scientific">Lawsonibacter hominis</name>
    <dbReference type="NCBI Taxonomy" id="2763053"/>
    <lineage>
        <taxon>Bacteria</taxon>
        <taxon>Bacillati</taxon>
        <taxon>Bacillota</taxon>
        <taxon>Clostridia</taxon>
        <taxon>Eubacteriales</taxon>
        <taxon>Oscillospiraceae</taxon>
        <taxon>Lawsonibacter</taxon>
    </lineage>
</organism>